<dbReference type="GO" id="GO:0016226">
    <property type="term" value="P:iron-sulfur cluster assembly"/>
    <property type="evidence" value="ECO:0007669"/>
    <property type="project" value="InterPro"/>
</dbReference>
<evidence type="ECO:0000256" key="7">
    <source>
        <dbReference type="ARBA" id="ARBA00022946"/>
    </source>
</evidence>
<dbReference type="SUPFAM" id="SSF55387">
    <property type="entry name" value="Frataxin/Nqo15-like"/>
    <property type="match status" value="1"/>
</dbReference>
<dbReference type="NCBIfam" id="TIGR03422">
    <property type="entry name" value="mito_frataxin"/>
    <property type="match status" value="1"/>
</dbReference>
<keyword evidence="10" id="KW-0406">Ion transport</keyword>
<organism evidence="14 15">
    <name type="scientific">Candida verbasci</name>
    <dbReference type="NCBI Taxonomy" id="1227364"/>
    <lineage>
        <taxon>Eukaryota</taxon>
        <taxon>Fungi</taxon>
        <taxon>Dikarya</taxon>
        <taxon>Ascomycota</taxon>
        <taxon>Saccharomycotina</taxon>
        <taxon>Pichiomycetes</taxon>
        <taxon>Debaryomycetaceae</taxon>
        <taxon>Candida/Lodderomyces clade</taxon>
        <taxon>Candida</taxon>
    </lineage>
</organism>
<proteinExistence type="inferred from homology"/>
<dbReference type="GO" id="GO:0008198">
    <property type="term" value="F:ferrous iron binding"/>
    <property type="evidence" value="ECO:0007669"/>
    <property type="project" value="TreeGrafter"/>
</dbReference>
<dbReference type="NCBIfam" id="TIGR03421">
    <property type="entry name" value="FeS_CyaY"/>
    <property type="match status" value="1"/>
</dbReference>
<dbReference type="GO" id="GO:0005739">
    <property type="term" value="C:mitochondrion"/>
    <property type="evidence" value="ECO:0007669"/>
    <property type="project" value="UniProtKB-SubCell"/>
</dbReference>
<name>A0A9W4XB61_9ASCO</name>
<evidence type="ECO:0000256" key="12">
    <source>
        <dbReference type="ARBA" id="ARBA00047990"/>
    </source>
</evidence>
<accession>A0A9W4XB61</accession>
<dbReference type="Gene3D" id="3.30.920.10">
    <property type="entry name" value="Frataxin/CyaY"/>
    <property type="match status" value="1"/>
</dbReference>
<keyword evidence="9" id="KW-0408">Iron</keyword>
<evidence type="ECO:0000256" key="6">
    <source>
        <dbReference type="ARBA" id="ARBA00022496"/>
    </source>
</evidence>
<dbReference type="AlphaFoldDB" id="A0A9W4XB61"/>
<dbReference type="SMART" id="SM01219">
    <property type="entry name" value="Frataxin_Cyay"/>
    <property type="match status" value="1"/>
</dbReference>
<evidence type="ECO:0000256" key="10">
    <source>
        <dbReference type="ARBA" id="ARBA00023065"/>
    </source>
</evidence>
<dbReference type="InterPro" id="IPR002908">
    <property type="entry name" value="Frataxin/CyaY"/>
</dbReference>
<evidence type="ECO:0000256" key="13">
    <source>
        <dbReference type="SAM" id="Coils"/>
    </source>
</evidence>
<evidence type="ECO:0000256" key="8">
    <source>
        <dbReference type="ARBA" id="ARBA00023002"/>
    </source>
</evidence>
<evidence type="ECO:0000256" key="11">
    <source>
        <dbReference type="ARBA" id="ARBA00023128"/>
    </source>
</evidence>
<dbReference type="GO" id="GO:0034986">
    <property type="term" value="F:iron chaperone activity"/>
    <property type="evidence" value="ECO:0007669"/>
    <property type="project" value="TreeGrafter"/>
</dbReference>
<evidence type="ECO:0000256" key="4">
    <source>
        <dbReference type="ARBA" id="ARBA00022434"/>
    </source>
</evidence>
<dbReference type="GO" id="GO:0051537">
    <property type="term" value="F:2 iron, 2 sulfur cluster binding"/>
    <property type="evidence" value="ECO:0007669"/>
    <property type="project" value="TreeGrafter"/>
</dbReference>
<dbReference type="Proteomes" id="UP001152885">
    <property type="component" value="Unassembled WGS sequence"/>
</dbReference>
<dbReference type="PANTHER" id="PTHR16821:SF2">
    <property type="entry name" value="FRATAXIN, MITOCHONDRIAL"/>
    <property type="match status" value="1"/>
</dbReference>
<dbReference type="EMBL" id="CANTUO010000004">
    <property type="protein sequence ID" value="CAI5759120.1"/>
    <property type="molecule type" value="Genomic_DNA"/>
</dbReference>
<dbReference type="GO" id="GO:0004322">
    <property type="term" value="F:ferroxidase activity"/>
    <property type="evidence" value="ECO:0007669"/>
    <property type="project" value="UniProtKB-EC"/>
</dbReference>
<dbReference type="Pfam" id="PF01491">
    <property type="entry name" value="Frataxin_Cyay"/>
    <property type="match status" value="1"/>
</dbReference>
<keyword evidence="13" id="KW-0175">Coiled coil</keyword>
<sequence length="165" mass="19161">MIKRMILNNIRLRLLTPRLIQPIIYRQLPTFTKFQRFYSISTEGELIDGKIDQITDSQYNQISDEYLELMSDALEDLNENYEQIESELNHGVLTITAPPNGVYVINKQPPNKQIWLSSPVSGPKRFDLIQGEWRTLRDGSLLTKIVQEEISEAIGKKFEFDEIDS</sequence>
<evidence type="ECO:0000256" key="1">
    <source>
        <dbReference type="ARBA" id="ARBA00004173"/>
    </source>
</evidence>
<dbReference type="InterPro" id="IPR017789">
    <property type="entry name" value="Frataxin"/>
</dbReference>
<feature type="coiled-coil region" evidence="13">
    <location>
        <begin position="67"/>
        <end position="94"/>
    </location>
</feature>
<comment type="subcellular location">
    <subcellularLocation>
        <location evidence="1">Mitochondrion</location>
    </subcellularLocation>
</comment>
<comment type="catalytic activity">
    <reaction evidence="12">
        <text>4 Fe(2+) + O2 + 4 H(+) = 4 Fe(3+) + 2 H2O</text>
        <dbReference type="Rhea" id="RHEA:11148"/>
        <dbReference type="ChEBI" id="CHEBI:15377"/>
        <dbReference type="ChEBI" id="CHEBI:15378"/>
        <dbReference type="ChEBI" id="CHEBI:15379"/>
        <dbReference type="ChEBI" id="CHEBI:29033"/>
        <dbReference type="ChEBI" id="CHEBI:29034"/>
        <dbReference type="EC" id="1.16.3.1"/>
    </reaction>
</comment>
<evidence type="ECO:0000256" key="2">
    <source>
        <dbReference type="ARBA" id="ARBA00008183"/>
    </source>
</evidence>
<keyword evidence="6" id="KW-0410">Iron transport</keyword>
<dbReference type="EC" id="1.16.3.1" evidence="3"/>
<keyword evidence="11" id="KW-0496">Mitochondrion</keyword>
<dbReference type="OrthoDB" id="1897642at2759"/>
<keyword evidence="5" id="KW-0813">Transport</keyword>
<evidence type="ECO:0000256" key="3">
    <source>
        <dbReference type="ARBA" id="ARBA00013107"/>
    </source>
</evidence>
<dbReference type="InterPro" id="IPR020895">
    <property type="entry name" value="Frataxin_CS"/>
</dbReference>
<evidence type="ECO:0000256" key="9">
    <source>
        <dbReference type="ARBA" id="ARBA00023004"/>
    </source>
</evidence>
<dbReference type="PROSITE" id="PS01344">
    <property type="entry name" value="FRATAXIN_1"/>
    <property type="match status" value="1"/>
</dbReference>
<keyword evidence="15" id="KW-1185">Reference proteome</keyword>
<evidence type="ECO:0000313" key="15">
    <source>
        <dbReference type="Proteomes" id="UP001152885"/>
    </source>
</evidence>
<dbReference type="GO" id="GO:0006826">
    <property type="term" value="P:iron ion transport"/>
    <property type="evidence" value="ECO:0007669"/>
    <property type="project" value="UniProtKB-KW"/>
</dbReference>
<protein>
    <recommendedName>
        <fullName evidence="3">ferroxidase</fullName>
        <ecNumber evidence="3">1.16.3.1</ecNumber>
    </recommendedName>
</protein>
<dbReference type="InterPro" id="IPR036524">
    <property type="entry name" value="Frataxin/CyaY_sf"/>
</dbReference>
<comment type="similarity">
    <text evidence="2">Belongs to the frataxin family.</text>
</comment>
<keyword evidence="8" id="KW-0560">Oxidoreductase</keyword>
<keyword evidence="7" id="KW-0809">Transit peptide</keyword>
<dbReference type="PANTHER" id="PTHR16821">
    <property type="entry name" value="FRATAXIN"/>
    <property type="match status" value="1"/>
</dbReference>
<reference evidence="14" key="1">
    <citation type="submission" date="2022-12" db="EMBL/GenBank/DDBJ databases">
        <authorList>
            <person name="Brejova B."/>
        </authorList>
    </citation>
    <scope>NUCLEOTIDE SEQUENCE</scope>
</reference>
<evidence type="ECO:0000256" key="5">
    <source>
        <dbReference type="ARBA" id="ARBA00022448"/>
    </source>
</evidence>
<evidence type="ECO:0000313" key="14">
    <source>
        <dbReference type="EMBL" id="CAI5759120.1"/>
    </source>
</evidence>
<comment type="caution">
    <text evidence="14">The sequence shown here is derived from an EMBL/GenBank/DDBJ whole genome shotgun (WGS) entry which is preliminary data.</text>
</comment>
<dbReference type="GO" id="GO:0008199">
    <property type="term" value="F:ferric iron binding"/>
    <property type="evidence" value="ECO:0007669"/>
    <property type="project" value="InterPro"/>
</dbReference>
<gene>
    <name evidence="14" type="ORF">CANVERA_P3629</name>
</gene>
<dbReference type="PROSITE" id="PS50810">
    <property type="entry name" value="FRATAXIN_2"/>
    <property type="match status" value="1"/>
</dbReference>
<keyword evidence="4" id="KW-0409">Iron storage</keyword>
<dbReference type="GO" id="GO:0006879">
    <property type="term" value="P:intracellular iron ion homeostasis"/>
    <property type="evidence" value="ECO:0007669"/>
    <property type="project" value="UniProtKB-KW"/>
</dbReference>